<gene>
    <name evidence="2" type="ORF">CEXT_366801</name>
</gene>
<evidence type="ECO:0000313" key="2">
    <source>
        <dbReference type="EMBL" id="GIY77862.1"/>
    </source>
</evidence>
<dbReference type="Proteomes" id="UP001054945">
    <property type="component" value="Unassembled WGS sequence"/>
</dbReference>
<name>A0AAV4W570_CAEEX</name>
<evidence type="ECO:0000256" key="1">
    <source>
        <dbReference type="SAM" id="MobiDB-lite"/>
    </source>
</evidence>
<proteinExistence type="predicted"/>
<dbReference type="EMBL" id="BPLR01015690">
    <property type="protein sequence ID" value="GIY77862.1"/>
    <property type="molecule type" value="Genomic_DNA"/>
</dbReference>
<dbReference type="AlphaFoldDB" id="A0AAV4W570"/>
<feature type="region of interest" description="Disordered" evidence="1">
    <location>
        <begin position="1"/>
        <end position="34"/>
    </location>
</feature>
<evidence type="ECO:0000313" key="3">
    <source>
        <dbReference type="Proteomes" id="UP001054945"/>
    </source>
</evidence>
<organism evidence="2 3">
    <name type="scientific">Caerostris extrusa</name>
    <name type="common">Bark spider</name>
    <name type="synonym">Caerostris bankana</name>
    <dbReference type="NCBI Taxonomy" id="172846"/>
    <lineage>
        <taxon>Eukaryota</taxon>
        <taxon>Metazoa</taxon>
        <taxon>Ecdysozoa</taxon>
        <taxon>Arthropoda</taxon>
        <taxon>Chelicerata</taxon>
        <taxon>Arachnida</taxon>
        <taxon>Araneae</taxon>
        <taxon>Araneomorphae</taxon>
        <taxon>Entelegynae</taxon>
        <taxon>Araneoidea</taxon>
        <taxon>Araneidae</taxon>
        <taxon>Caerostris</taxon>
    </lineage>
</organism>
<feature type="compositionally biased region" description="Polar residues" evidence="1">
    <location>
        <begin position="21"/>
        <end position="30"/>
    </location>
</feature>
<accession>A0AAV4W570</accession>
<sequence>MTDPLPNLLTSPRYPPRQHDLWNSSSTKSRGATKDASVRLLLLWRPGRRKDLDGSNWKACVWGNKERKNEEGEENIPPLSGKTSPPDIY</sequence>
<comment type="caution">
    <text evidence="2">The sequence shown here is derived from an EMBL/GenBank/DDBJ whole genome shotgun (WGS) entry which is preliminary data.</text>
</comment>
<feature type="region of interest" description="Disordered" evidence="1">
    <location>
        <begin position="62"/>
        <end position="89"/>
    </location>
</feature>
<protein>
    <submittedName>
        <fullName evidence="2">Uncharacterized protein</fullName>
    </submittedName>
</protein>
<reference evidence="2 3" key="1">
    <citation type="submission" date="2021-06" db="EMBL/GenBank/DDBJ databases">
        <title>Caerostris extrusa draft genome.</title>
        <authorList>
            <person name="Kono N."/>
            <person name="Arakawa K."/>
        </authorList>
    </citation>
    <scope>NUCLEOTIDE SEQUENCE [LARGE SCALE GENOMIC DNA]</scope>
</reference>
<keyword evidence="3" id="KW-1185">Reference proteome</keyword>